<dbReference type="EMBL" id="GBRH01227172">
    <property type="protein sequence ID" value="JAD70723.1"/>
    <property type="molecule type" value="Transcribed_RNA"/>
</dbReference>
<dbReference type="AlphaFoldDB" id="A0A0A9C8E0"/>
<name>A0A0A9C8E0_ARUDO</name>
<organism evidence="1">
    <name type="scientific">Arundo donax</name>
    <name type="common">Giant reed</name>
    <name type="synonym">Donax arundinaceus</name>
    <dbReference type="NCBI Taxonomy" id="35708"/>
    <lineage>
        <taxon>Eukaryota</taxon>
        <taxon>Viridiplantae</taxon>
        <taxon>Streptophyta</taxon>
        <taxon>Embryophyta</taxon>
        <taxon>Tracheophyta</taxon>
        <taxon>Spermatophyta</taxon>
        <taxon>Magnoliopsida</taxon>
        <taxon>Liliopsida</taxon>
        <taxon>Poales</taxon>
        <taxon>Poaceae</taxon>
        <taxon>PACMAD clade</taxon>
        <taxon>Arundinoideae</taxon>
        <taxon>Arundineae</taxon>
        <taxon>Arundo</taxon>
    </lineage>
</organism>
<sequence length="34" mass="4024">MNRIVPRYLMHIDGHSMKNWKCLLPSTENKLALI</sequence>
<reference evidence="1" key="2">
    <citation type="journal article" date="2015" name="Data Brief">
        <title>Shoot transcriptome of the giant reed, Arundo donax.</title>
        <authorList>
            <person name="Barrero R.A."/>
            <person name="Guerrero F.D."/>
            <person name="Moolhuijzen P."/>
            <person name="Goolsby J.A."/>
            <person name="Tidwell J."/>
            <person name="Bellgard S.E."/>
            <person name="Bellgard M.I."/>
        </authorList>
    </citation>
    <scope>NUCLEOTIDE SEQUENCE</scope>
    <source>
        <tissue evidence="1">Shoot tissue taken approximately 20 cm above the soil surface</tissue>
    </source>
</reference>
<protein>
    <submittedName>
        <fullName evidence="1">Uncharacterized protein</fullName>
    </submittedName>
</protein>
<proteinExistence type="predicted"/>
<evidence type="ECO:0000313" key="1">
    <source>
        <dbReference type="EMBL" id="JAD70723.1"/>
    </source>
</evidence>
<reference evidence="1" key="1">
    <citation type="submission" date="2014-09" db="EMBL/GenBank/DDBJ databases">
        <authorList>
            <person name="Magalhaes I.L.F."/>
            <person name="Oliveira U."/>
            <person name="Santos F.R."/>
            <person name="Vidigal T.H.D.A."/>
            <person name="Brescovit A.D."/>
            <person name="Santos A.J."/>
        </authorList>
    </citation>
    <scope>NUCLEOTIDE SEQUENCE</scope>
    <source>
        <tissue evidence="1">Shoot tissue taken approximately 20 cm above the soil surface</tissue>
    </source>
</reference>
<accession>A0A0A9C8E0</accession>